<name>A0A9J2P0X0_ASCLU</name>
<dbReference type="Proteomes" id="UP000036681">
    <property type="component" value="Unplaced"/>
</dbReference>
<feature type="domain" description="NAD-dependent epimerase/dehydratase" evidence="2">
    <location>
        <begin position="18"/>
        <end position="248"/>
    </location>
</feature>
<sequence length="618" mass="67230">MRPELRSICLQMTSHNYLIAGGFGSLGANLVSTILETEPQSEVTVLDCPLALQDAVPIADTVRSSRLHRVNGDIANEKLLIKLFEERNIDVAFLAMMRSGISSSIDPVQEARCNLLGVTHFLEALRSFAKLRCFVYVSSESVYGSSPQKVETASLKPVNSEAASQGGCEAMLNAYFISYGIPVVIARLSSLICGPAMDATNTIGTLIEGSNIVTTDAFPKSVIDVRDAVSGLLACAKKGKPGEIYNVGGDREVTIEQLRELIGKLKSGGAASECDLPLASMDSTKAHKELAWHPRVPLLKALKDSLHYYAIQSSGKVYHRGELKVLVYGGRGWIGGQLVALLKDREIKYVLGKRRPGTDPDEAVLNEIVDVAPSHVVSTIGRTHGPGVNSIAYLEGSAERLYENVRDNLYAPCVLASICDRLRIHFTYVGTSSIFHSDNVHSYGGKGYSENDCGNYSGTSYSAVKGRTDWLMRYYSTTLNARMGLPVNYELDCRNLVARVIGFSRVPDIPDSITVLPDCLPILLDLMIKCHRGTINLVNPGPVRCSQIIELYRKVVSNHLCETSKPESGVMCSCAHCVLDASELQRLHPSLRTAIEGIKQSVVEVAAAHEGKHTVQHV</sequence>
<organism evidence="3 4">
    <name type="scientific">Ascaris lumbricoides</name>
    <name type="common">Giant roundworm</name>
    <dbReference type="NCBI Taxonomy" id="6252"/>
    <lineage>
        <taxon>Eukaryota</taxon>
        <taxon>Metazoa</taxon>
        <taxon>Ecdysozoa</taxon>
        <taxon>Nematoda</taxon>
        <taxon>Chromadorea</taxon>
        <taxon>Rhabditida</taxon>
        <taxon>Spirurina</taxon>
        <taxon>Ascaridomorpha</taxon>
        <taxon>Ascaridoidea</taxon>
        <taxon>Ascarididae</taxon>
        <taxon>Ascaris</taxon>
    </lineage>
</organism>
<comment type="similarity">
    <text evidence="1">Belongs to the NAD(P)-dependent epimerase/dehydratase family.</text>
</comment>
<dbReference type="Gene3D" id="3.40.50.720">
    <property type="entry name" value="NAD(P)-binding Rossmann-like Domain"/>
    <property type="match status" value="2"/>
</dbReference>
<dbReference type="InterPro" id="IPR001509">
    <property type="entry name" value="Epimerase_deHydtase"/>
</dbReference>
<dbReference type="Pfam" id="PF01370">
    <property type="entry name" value="Epimerase"/>
    <property type="match status" value="2"/>
</dbReference>
<dbReference type="PANTHER" id="PTHR43000">
    <property type="entry name" value="DTDP-D-GLUCOSE 4,6-DEHYDRATASE-RELATED"/>
    <property type="match status" value="1"/>
</dbReference>
<evidence type="ECO:0000259" key="2">
    <source>
        <dbReference type="Pfam" id="PF01370"/>
    </source>
</evidence>
<keyword evidence="3" id="KW-1185">Reference proteome</keyword>
<proteinExistence type="inferred from homology"/>
<dbReference type="WBParaSite" id="ALUE_0000323401-mRNA-1">
    <property type="protein sequence ID" value="ALUE_0000323401-mRNA-1"/>
    <property type="gene ID" value="ALUE_0000323401"/>
</dbReference>
<dbReference type="SUPFAM" id="SSF51735">
    <property type="entry name" value="NAD(P)-binding Rossmann-fold domains"/>
    <property type="match status" value="2"/>
</dbReference>
<accession>A0A9J2P0X0</accession>
<reference evidence="4" key="1">
    <citation type="submission" date="2023-03" db="UniProtKB">
        <authorList>
            <consortium name="WormBaseParasite"/>
        </authorList>
    </citation>
    <scope>IDENTIFICATION</scope>
</reference>
<dbReference type="InterPro" id="IPR036291">
    <property type="entry name" value="NAD(P)-bd_dom_sf"/>
</dbReference>
<protein>
    <submittedName>
        <fullName evidence="4">NAD-dependent epimerase/dehydratase domain-containing protein</fullName>
    </submittedName>
</protein>
<feature type="domain" description="NAD-dependent epimerase/dehydratase" evidence="2">
    <location>
        <begin position="325"/>
        <end position="478"/>
    </location>
</feature>
<dbReference type="AlphaFoldDB" id="A0A9J2P0X0"/>
<evidence type="ECO:0000256" key="1">
    <source>
        <dbReference type="ARBA" id="ARBA00007637"/>
    </source>
</evidence>
<evidence type="ECO:0000313" key="3">
    <source>
        <dbReference type="Proteomes" id="UP000036681"/>
    </source>
</evidence>
<evidence type="ECO:0000313" key="4">
    <source>
        <dbReference type="WBParaSite" id="ALUE_0000323401-mRNA-1"/>
    </source>
</evidence>